<reference evidence="3 4" key="1">
    <citation type="submission" date="2015-09" db="EMBL/GenBank/DDBJ databases">
        <authorList>
            <consortium name="Pathogen Informatics"/>
        </authorList>
    </citation>
    <scope>NUCLEOTIDE SEQUENCE [LARGE SCALE GENOMIC DNA]</scope>
    <source>
        <strain evidence="3 4">2789STDY5834875</strain>
    </source>
</reference>
<dbReference type="PANTHER" id="PTHR10068:SF14">
    <property type="entry name" value="CELL WALL ADHESIN EAP1"/>
    <property type="match status" value="1"/>
</dbReference>
<sequence>MKKFARCILILILVAILSGVGGYIYENNTMTPMYESVAKLYVVPGSQNEASIRAKNGGLNHDFMIIFSSKVVIESAQRLAGTSEDISEYLTVSSPADSNIVELKVVNPDQNTAKAYVDAVAKTAVKTTTIIPVESMQILSEGTSDGVATKPDLYYYTALIMGAACAVCVFIEIVVCLILCAFKKKEDHSDDEFEYEARFGRYAYPRREYIETEADSTKRIVNDNKRKASSDDILAAFDDDDDDEYDDSFLYQSSDNSNANVAESEKTPEAPVMESEEILDEAVKEAAATKEEYKPEPVVEAEPIQEAAPVVEEPILEKQDEPTLVDEEPAQIVVDTPVEEEQPEEEAEPVEEEQPEEEVKPVEEEQPEEEVKPVEEEQPEEEVKPVEEEQPEEKVKPVEEEQPEEEVKPVEEEQPEEEVKPVEEEQPEEEVKPVEEEQPEEEVKPVEEEQAVEEVEPVSKIVILGRIYK</sequence>
<feature type="region of interest" description="Disordered" evidence="1">
    <location>
        <begin position="251"/>
        <end position="454"/>
    </location>
</feature>
<dbReference type="EMBL" id="CZBU01000006">
    <property type="protein sequence ID" value="CUQ79060.1"/>
    <property type="molecule type" value="Genomic_DNA"/>
</dbReference>
<evidence type="ECO:0000256" key="2">
    <source>
        <dbReference type="SAM" id="Phobius"/>
    </source>
</evidence>
<organism evidence="3 4">
    <name type="scientific">Lachnospira eligens</name>
    <dbReference type="NCBI Taxonomy" id="39485"/>
    <lineage>
        <taxon>Bacteria</taxon>
        <taxon>Bacillati</taxon>
        <taxon>Bacillota</taxon>
        <taxon>Clostridia</taxon>
        <taxon>Lachnospirales</taxon>
        <taxon>Lachnospiraceae</taxon>
        <taxon>Lachnospira</taxon>
    </lineage>
</organism>
<feature type="transmembrane region" description="Helical" evidence="2">
    <location>
        <begin position="153"/>
        <end position="182"/>
    </location>
</feature>
<evidence type="ECO:0000256" key="1">
    <source>
        <dbReference type="SAM" id="MobiDB-lite"/>
    </source>
</evidence>
<feature type="compositionally biased region" description="Basic and acidic residues" evidence="1">
    <location>
        <begin position="281"/>
        <end position="297"/>
    </location>
</feature>
<feature type="compositionally biased region" description="Basic and acidic residues" evidence="1">
    <location>
        <begin position="357"/>
        <end position="447"/>
    </location>
</feature>
<evidence type="ECO:0000313" key="3">
    <source>
        <dbReference type="EMBL" id="CUQ79060.1"/>
    </source>
</evidence>
<accession>A0A174Z843</accession>
<keyword evidence="2" id="KW-0812">Transmembrane</keyword>
<protein>
    <submittedName>
        <fullName evidence="3">Capsular polysaccharide biosynthesis protein</fullName>
    </submittedName>
</protein>
<dbReference type="AlphaFoldDB" id="A0A174Z843"/>
<gene>
    <name evidence="3" type="ORF">ERS852490_02715</name>
</gene>
<dbReference type="Proteomes" id="UP000095621">
    <property type="component" value="Unassembled WGS sequence"/>
</dbReference>
<proteinExistence type="predicted"/>
<keyword evidence="2" id="KW-1133">Transmembrane helix</keyword>
<evidence type="ECO:0000313" key="4">
    <source>
        <dbReference type="Proteomes" id="UP000095621"/>
    </source>
</evidence>
<feature type="compositionally biased region" description="Polar residues" evidence="1">
    <location>
        <begin position="251"/>
        <end position="261"/>
    </location>
</feature>
<name>A0A174Z843_9FIRM</name>
<dbReference type="RefSeq" id="WP_055216454.1">
    <property type="nucleotide sequence ID" value="NZ_CZBU01000006.1"/>
</dbReference>
<dbReference type="PANTHER" id="PTHR10068">
    <property type="entry name" value="BONE MARROW PROTEOGLYCAN"/>
    <property type="match status" value="1"/>
</dbReference>
<feature type="compositionally biased region" description="Acidic residues" evidence="1">
    <location>
        <begin position="337"/>
        <end position="356"/>
    </location>
</feature>
<keyword evidence="2" id="KW-0472">Membrane</keyword>